<dbReference type="InterPro" id="IPR036188">
    <property type="entry name" value="FAD/NAD-bd_sf"/>
</dbReference>
<proteinExistence type="predicted"/>
<dbReference type="PANTHER" id="PTHR43539">
    <property type="entry name" value="FLAVIN-BINDING MONOOXYGENASE-LIKE PROTEIN (AFU_ORTHOLOGUE AFUA_4G09220)"/>
    <property type="match status" value="1"/>
</dbReference>
<accession>A0A3N1HQ66</accession>
<gene>
    <name evidence="3" type="ORF">EDC03_0751</name>
</gene>
<dbReference type="Proteomes" id="UP000276232">
    <property type="component" value="Unassembled WGS sequence"/>
</dbReference>
<dbReference type="Gene3D" id="3.10.450.50">
    <property type="match status" value="1"/>
</dbReference>
<evidence type="ECO:0000256" key="1">
    <source>
        <dbReference type="ARBA" id="ARBA00023002"/>
    </source>
</evidence>
<keyword evidence="1" id="KW-0560">Oxidoreductase</keyword>
<dbReference type="SUPFAM" id="SSF54427">
    <property type="entry name" value="NTF2-like"/>
    <property type="match status" value="1"/>
</dbReference>
<sequence>MSQTLDHPALGPTAEAAPDLAAARRDGTTVPTAQERAEAWLAAFEAALGRADAEEVAGLFATSCFWRDLVAFTWNITTAEGREEVAERVRATAARTSASGFATSEPATDASAPDGRPTVEAWITFETAVGRGKGLLRLVREDEDEGGDGGEGPGRDVAWTLLTTLFELKGFEEPQDGRRPRGAEHGVHRGRSSWRERRDASVEGWGGERQPHVLVVGGGQGGIALGARLRHLDVPTLVVDAHARPGDQWRGRYKSLCLHDPVWYDHLPYLPFPRSWPVFAPKDKIGDWLEMYVKVMEVDYWGSTRVVSARRDDGAGTWEVRLERRRPGADGGGDDVEHVVLRPTELVLATGMSGKPNVPAFPGVERFRGDQHHSSAHPGPDAYRGKKAVIIGANNSAHDIAAALWENGAEVTVVQRSSTHVVRSDSLMEVGLGALYSEEALAAGVTTEKADLVFASLPYRIMHEFQIPLYEEIARRDADFYERLERAGFWLDWGDDGSGLFMKYLRRGSGYYIDVGASELFADGSVTVVHEPVRELVEDAVVLDDGTPEGRRLPADLVVYATGYGSMNGWAADLISPEVADRVGKVWGLGSDTTKDPGPWEGEQRNMWKPTQQEGLWMHGGNLHQSRHYSLYLALQLKARYEGLDTPVHALAPVHHTR</sequence>
<dbReference type="SUPFAM" id="SSF51905">
    <property type="entry name" value="FAD/NAD(P)-binding domain"/>
    <property type="match status" value="2"/>
</dbReference>
<evidence type="ECO:0000313" key="4">
    <source>
        <dbReference type="Proteomes" id="UP000276232"/>
    </source>
</evidence>
<feature type="region of interest" description="Disordered" evidence="2">
    <location>
        <begin position="1"/>
        <end position="32"/>
    </location>
</feature>
<protein>
    <submittedName>
        <fullName evidence="3">Putative flavoprotein involved in K+ transport</fullName>
    </submittedName>
</protein>
<dbReference type="GO" id="GO:0004497">
    <property type="term" value="F:monooxygenase activity"/>
    <property type="evidence" value="ECO:0007669"/>
    <property type="project" value="TreeGrafter"/>
</dbReference>
<dbReference type="EMBL" id="RJKN01000002">
    <property type="protein sequence ID" value="ROP44625.1"/>
    <property type="molecule type" value="Genomic_DNA"/>
</dbReference>
<dbReference type="GO" id="GO:0050660">
    <property type="term" value="F:flavin adenine dinucleotide binding"/>
    <property type="evidence" value="ECO:0007669"/>
    <property type="project" value="TreeGrafter"/>
</dbReference>
<dbReference type="InterPro" id="IPR050982">
    <property type="entry name" value="Auxin_biosynth/cation_transpt"/>
</dbReference>
<dbReference type="Pfam" id="PF13738">
    <property type="entry name" value="Pyr_redox_3"/>
    <property type="match status" value="1"/>
</dbReference>
<evidence type="ECO:0000313" key="3">
    <source>
        <dbReference type="EMBL" id="ROP44625.1"/>
    </source>
</evidence>
<dbReference type="AlphaFoldDB" id="A0A3N1HQ66"/>
<organism evidence="3 4">
    <name type="scientific">Pseudokineococcus lusitanus</name>
    <dbReference type="NCBI Taxonomy" id="763993"/>
    <lineage>
        <taxon>Bacteria</taxon>
        <taxon>Bacillati</taxon>
        <taxon>Actinomycetota</taxon>
        <taxon>Actinomycetes</taxon>
        <taxon>Kineosporiales</taxon>
        <taxon>Kineosporiaceae</taxon>
        <taxon>Pseudokineococcus</taxon>
    </lineage>
</organism>
<comment type="caution">
    <text evidence="3">The sequence shown here is derived from an EMBL/GenBank/DDBJ whole genome shotgun (WGS) entry which is preliminary data.</text>
</comment>
<dbReference type="InParanoid" id="A0A3N1HQ66"/>
<feature type="region of interest" description="Disordered" evidence="2">
    <location>
        <begin position="94"/>
        <end position="116"/>
    </location>
</feature>
<dbReference type="InterPro" id="IPR032710">
    <property type="entry name" value="NTF2-like_dom_sf"/>
</dbReference>
<name>A0A3N1HQ66_9ACTN</name>
<reference evidence="3 4" key="1">
    <citation type="journal article" date="2015" name="Stand. Genomic Sci.">
        <title>Genomic Encyclopedia of Bacterial and Archaeal Type Strains, Phase III: the genomes of soil and plant-associated and newly described type strains.</title>
        <authorList>
            <person name="Whitman W.B."/>
            <person name="Woyke T."/>
            <person name="Klenk H.P."/>
            <person name="Zhou Y."/>
            <person name="Lilburn T.G."/>
            <person name="Beck B.J."/>
            <person name="De Vos P."/>
            <person name="Vandamme P."/>
            <person name="Eisen J.A."/>
            <person name="Garrity G."/>
            <person name="Hugenholtz P."/>
            <person name="Kyrpides N.C."/>
        </authorList>
    </citation>
    <scope>NUCLEOTIDE SEQUENCE [LARGE SCALE GENOMIC DNA]</scope>
    <source>
        <strain evidence="3 4">CECT 7306</strain>
    </source>
</reference>
<dbReference type="OrthoDB" id="9808049at2"/>
<feature type="region of interest" description="Disordered" evidence="2">
    <location>
        <begin position="172"/>
        <end position="195"/>
    </location>
</feature>
<dbReference type="FunCoup" id="A0A3N1HQ66">
    <property type="interactions" value="48"/>
</dbReference>
<evidence type="ECO:0000256" key="2">
    <source>
        <dbReference type="SAM" id="MobiDB-lite"/>
    </source>
</evidence>
<dbReference type="PRINTS" id="PR00411">
    <property type="entry name" value="PNDRDTASEI"/>
</dbReference>
<dbReference type="PANTHER" id="PTHR43539:SF68">
    <property type="entry name" value="FLAVIN-BINDING MONOOXYGENASE-LIKE PROTEIN (AFU_ORTHOLOGUE AFUA_4G09220)"/>
    <property type="match status" value="1"/>
</dbReference>
<dbReference type="RefSeq" id="WP_123378888.1">
    <property type="nucleotide sequence ID" value="NZ_RJKN01000002.1"/>
</dbReference>
<dbReference type="Gene3D" id="3.50.50.60">
    <property type="entry name" value="FAD/NAD(P)-binding domain"/>
    <property type="match status" value="1"/>
</dbReference>
<keyword evidence="4" id="KW-1185">Reference proteome</keyword>